<feature type="domain" description="Mycothiol-dependent maleylpyruvate isomerase metal-binding" evidence="1">
    <location>
        <begin position="8"/>
        <end position="101"/>
    </location>
</feature>
<evidence type="ECO:0000313" key="3">
    <source>
        <dbReference type="Proteomes" id="UP001448858"/>
    </source>
</evidence>
<keyword evidence="3" id="KW-1185">Reference proteome</keyword>
<proteinExistence type="predicted"/>
<evidence type="ECO:0000259" key="1">
    <source>
        <dbReference type="Pfam" id="PF11716"/>
    </source>
</evidence>
<evidence type="ECO:0000313" key="2">
    <source>
        <dbReference type="EMBL" id="WZP15870.1"/>
    </source>
</evidence>
<dbReference type="InterPro" id="IPR024344">
    <property type="entry name" value="MDMPI_metal-binding"/>
</dbReference>
<gene>
    <name evidence="2" type="ORF">AAE021_17270</name>
</gene>
<sequence>MRAPVDFHHAARDTAVVIAAIRDDQLGWPTPSPDYSVGDLLDHMDGLSLELQLSAIKNAPPPGIGEAPQADASHLAAGWRERIPNQLTALADAWAEPGAWGGW</sequence>
<organism evidence="2 3">
    <name type="scientific">Arthrobacter citreus</name>
    <dbReference type="NCBI Taxonomy" id="1670"/>
    <lineage>
        <taxon>Bacteria</taxon>
        <taxon>Bacillati</taxon>
        <taxon>Actinomycetota</taxon>
        <taxon>Actinomycetes</taxon>
        <taxon>Micrococcales</taxon>
        <taxon>Micrococcaceae</taxon>
        <taxon>Arthrobacter</taxon>
    </lineage>
</organism>
<accession>A0ABZ2ZUU3</accession>
<keyword evidence="2" id="KW-0413">Isomerase</keyword>
<protein>
    <submittedName>
        <fullName evidence="2">Maleylpyruvate isomerase N-terminal domain-containing protein</fullName>
    </submittedName>
</protein>
<dbReference type="Pfam" id="PF11716">
    <property type="entry name" value="MDMPI_N"/>
    <property type="match status" value="1"/>
</dbReference>
<reference evidence="2 3" key="1">
    <citation type="submission" date="2024-04" db="EMBL/GenBank/DDBJ databases">
        <title>Arthrobacter sp. from Plains bison fecal sample.</title>
        <authorList>
            <person name="Ruzzini A."/>
        </authorList>
    </citation>
    <scope>NUCLEOTIDE SEQUENCE [LARGE SCALE GENOMIC DNA]</scope>
    <source>
        <strain evidence="2 3">EINP1</strain>
    </source>
</reference>
<dbReference type="SUPFAM" id="SSF109854">
    <property type="entry name" value="DinB/YfiT-like putative metalloenzymes"/>
    <property type="match status" value="1"/>
</dbReference>
<dbReference type="GO" id="GO:0016853">
    <property type="term" value="F:isomerase activity"/>
    <property type="evidence" value="ECO:0007669"/>
    <property type="project" value="UniProtKB-KW"/>
</dbReference>
<name>A0ABZ2ZUU3_9MICC</name>
<dbReference type="RefSeq" id="WP_342023522.1">
    <property type="nucleotide sequence ID" value="NZ_CP151657.1"/>
</dbReference>
<dbReference type="EMBL" id="CP151657">
    <property type="protein sequence ID" value="WZP15870.1"/>
    <property type="molecule type" value="Genomic_DNA"/>
</dbReference>
<dbReference type="Proteomes" id="UP001448858">
    <property type="component" value="Chromosome"/>
</dbReference>
<dbReference type="InterPro" id="IPR034660">
    <property type="entry name" value="DinB/YfiT-like"/>
</dbReference>